<dbReference type="InterPro" id="IPR017937">
    <property type="entry name" value="Thioredoxin_CS"/>
</dbReference>
<keyword evidence="7" id="KW-0413">Isomerase</keyword>
<feature type="domain" description="Thioredoxin" evidence="10">
    <location>
        <begin position="146"/>
        <end position="309"/>
    </location>
</feature>
<evidence type="ECO:0000256" key="4">
    <source>
        <dbReference type="ARBA" id="ARBA00022729"/>
    </source>
</evidence>
<keyword evidence="5" id="KW-0677">Repeat</keyword>
<dbReference type="Gene3D" id="1.20.1150.12">
    <property type="entry name" value="Endoplasmic reticulum resident protein 29, C-terminal domain"/>
    <property type="match status" value="1"/>
</dbReference>
<evidence type="ECO:0000256" key="6">
    <source>
        <dbReference type="ARBA" id="ARBA00023157"/>
    </source>
</evidence>
<evidence type="ECO:0000256" key="3">
    <source>
        <dbReference type="ARBA" id="ARBA00012723"/>
    </source>
</evidence>
<dbReference type="GO" id="GO:0006457">
    <property type="term" value="P:protein folding"/>
    <property type="evidence" value="ECO:0007669"/>
    <property type="project" value="TreeGrafter"/>
</dbReference>
<dbReference type="EMBL" id="LUKN01001579">
    <property type="protein sequence ID" value="OAR00679.1"/>
    <property type="molecule type" value="Genomic_DNA"/>
</dbReference>
<dbReference type="PROSITE" id="PS00194">
    <property type="entry name" value="THIOREDOXIN_1"/>
    <property type="match status" value="2"/>
</dbReference>
<evidence type="ECO:0000256" key="1">
    <source>
        <dbReference type="ARBA" id="ARBA00001182"/>
    </source>
</evidence>
<dbReference type="InterPro" id="IPR005788">
    <property type="entry name" value="PDI_thioredoxin-like_dom"/>
</dbReference>
<dbReference type="AlphaFoldDB" id="A0A179IG43"/>
<dbReference type="PROSITE" id="PS51352">
    <property type="entry name" value="THIOREDOXIN_2"/>
    <property type="match status" value="2"/>
</dbReference>
<dbReference type="Pfam" id="PF07749">
    <property type="entry name" value="ERp29"/>
    <property type="match status" value="1"/>
</dbReference>
<reference evidence="11 12" key="1">
    <citation type="submission" date="2016-03" db="EMBL/GenBank/DDBJ databases">
        <title>Fine-scale spatial genetic structure of a fungal parasite of coffee scale insects.</title>
        <authorList>
            <person name="Jackson D."/>
            <person name="Zemenick K.A."/>
            <person name="Malloure B."/>
            <person name="Quandt C.A."/>
            <person name="James T.Y."/>
        </authorList>
    </citation>
    <scope>NUCLEOTIDE SEQUENCE [LARGE SCALE GENOMIC DNA]</scope>
    <source>
        <strain evidence="11 12">UM487</strain>
    </source>
</reference>
<dbReference type="PRINTS" id="PR00421">
    <property type="entry name" value="THIOREDOXIN"/>
</dbReference>
<dbReference type="EC" id="5.3.4.1" evidence="3"/>
<dbReference type="Pfam" id="PF00085">
    <property type="entry name" value="Thioredoxin"/>
    <property type="match status" value="2"/>
</dbReference>
<dbReference type="InterPro" id="IPR011679">
    <property type="entry name" value="ERp29_C"/>
</dbReference>
<evidence type="ECO:0000313" key="12">
    <source>
        <dbReference type="Proteomes" id="UP000243081"/>
    </source>
</evidence>
<organism evidence="11 12">
    <name type="scientific">Cordyceps confragosa</name>
    <name type="common">Lecanicillium lecanii</name>
    <dbReference type="NCBI Taxonomy" id="2714763"/>
    <lineage>
        <taxon>Eukaryota</taxon>
        <taxon>Fungi</taxon>
        <taxon>Dikarya</taxon>
        <taxon>Ascomycota</taxon>
        <taxon>Pezizomycotina</taxon>
        <taxon>Sordariomycetes</taxon>
        <taxon>Hypocreomycetidae</taxon>
        <taxon>Hypocreales</taxon>
        <taxon>Cordycipitaceae</taxon>
        <taxon>Akanthomyces</taxon>
    </lineage>
</organism>
<accession>A0A179IG43</accession>
<feature type="domain" description="Thioredoxin" evidence="10">
    <location>
        <begin position="21"/>
        <end position="144"/>
    </location>
</feature>
<dbReference type="SUPFAM" id="SSF47933">
    <property type="entry name" value="ERP29 C domain-like"/>
    <property type="match status" value="1"/>
</dbReference>
<dbReference type="Gene3D" id="3.40.30.10">
    <property type="entry name" value="Glutaredoxin"/>
    <property type="match status" value="2"/>
</dbReference>
<gene>
    <name evidence="11" type="ORF">LLEC1_04409</name>
</gene>
<protein>
    <recommendedName>
        <fullName evidence="3">protein disulfide-isomerase</fullName>
        <ecNumber evidence="3">5.3.4.1</ecNumber>
    </recommendedName>
</protein>
<evidence type="ECO:0000256" key="7">
    <source>
        <dbReference type="ARBA" id="ARBA00023235"/>
    </source>
</evidence>
<dbReference type="NCBIfam" id="TIGR01126">
    <property type="entry name" value="pdi_dom"/>
    <property type="match status" value="2"/>
</dbReference>
<dbReference type="InterPro" id="IPR051063">
    <property type="entry name" value="PDI"/>
</dbReference>
<comment type="catalytic activity">
    <reaction evidence="1">
        <text>Catalyzes the rearrangement of -S-S- bonds in proteins.</text>
        <dbReference type="EC" id="5.3.4.1"/>
    </reaction>
</comment>
<dbReference type="CDD" id="cd00238">
    <property type="entry name" value="ERp29c"/>
    <property type="match status" value="1"/>
</dbReference>
<keyword evidence="12" id="KW-1185">Reference proteome</keyword>
<dbReference type="FunFam" id="3.40.30.10:FF:000032">
    <property type="entry name" value="Protein disulfide-isomerase A6 homolog"/>
    <property type="match status" value="1"/>
</dbReference>
<dbReference type="OrthoDB" id="10264505at2759"/>
<dbReference type="GO" id="GO:0005783">
    <property type="term" value="C:endoplasmic reticulum"/>
    <property type="evidence" value="ECO:0007669"/>
    <property type="project" value="InterPro"/>
</dbReference>
<evidence type="ECO:0000256" key="5">
    <source>
        <dbReference type="ARBA" id="ARBA00022737"/>
    </source>
</evidence>
<dbReference type="InterPro" id="IPR036356">
    <property type="entry name" value="ERp29_C_sf"/>
</dbReference>
<dbReference type="OMA" id="FINEHAG"/>
<sequence length="386" mass="42144">TDIQFLSFRNTQSTMVLLKTVLFGALAAAAAAKSAVIDLIPKNFDDVVLKSGKPTLVEFFAPWCGHCKTLAPIYEELAGVFEHAKGKVQIAKVDADAERDLGKRFGVQGFPTLKWFDGKSDKPEEYNSGRDLESLAEFITKKTGVKSKTKIQPPSEVVELHDNTFKETVGSDKHVLVAFTAPWCGHCKNLAPVWELVATAFANDKNVVIAKVDAEAPNSKAVTAEYGVKSYPTIKFFAAGDKKGVDYDLTRSESAILEYINEKAGTHRLPGGELDNNAGTIAVLDALVKKLTGGASLAEVAAEVKKEAGKLKEAAELKYAEYYVRVFDKLSQNEGWVKKESARLDSILTKGGLAPSKRDEIKTKANILKKFIEDVAEKIEEAKDEL</sequence>
<proteinExistence type="inferred from homology"/>
<dbReference type="Proteomes" id="UP000243081">
    <property type="component" value="Unassembled WGS sequence"/>
</dbReference>
<evidence type="ECO:0000256" key="8">
    <source>
        <dbReference type="ARBA" id="ARBA00023284"/>
    </source>
</evidence>
<dbReference type="PANTHER" id="PTHR45672">
    <property type="entry name" value="PROTEIN DISULFIDE-ISOMERASE C17H9.14C-RELATED"/>
    <property type="match status" value="1"/>
</dbReference>
<comment type="similarity">
    <text evidence="2 9">Belongs to the protein disulfide isomerase family.</text>
</comment>
<comment type="caution">
    <text evidence="11">The sequence shown here is derived from an EMBL/GenBank/DDBJ whole genome shotgun (WGS) entry which is preliminary data.</text>
</comment>
<keyword evidence="4" id="KW-0732">Signal</keyword>
<feature type="non-terminal residue" evidence="11">
    <location>
        <position position="1"/>
    </location>
</feature>
<evidence type="ECO:0000256" key="2">
    <source>
        <dbReference type="ARBA" id="ARBA00006347"/>
    </source>
</evidence>
<dbReference type="CDD" id="cd02998">
    <property type="entry name" value="PDI_a_ERp38"/>
    <property type="match status" value="1"/>
</dbReference>
<dbReference type="InterPro" id="IPR036249">
    <property type="entry name" value="Thioredoxin-like_sf"/>
</dbReference>
<evidence type="ECO:0000259" key="10">
    <source>
        <dbReference type="PROSITE" id="PS51352"/>
    </source>
</evidence>
<dbReference type="SUPFAM" id="SSF52833">
    <property type="entry name" value="Thioredoxin-like"/>
    <property type="match status" value="2"/>
</dbReference>
<evidence type="ECO:0000313" key="11">
    <source>
        <dbReference type="EMBL" id="OAR00679.1"/>
    </source>
</evidence>
<evidence type="ECO:0000256" key="9">
    <source>
        <dbReference type="RuleBase" id="RU004208"/>
    </source>
</evidence>
<dbReference type="GO" id="GO:0003756">
    <property type="term" value="F:protein disulfide isomerase activity"/>
    <property type="evidence" value="ECO:0007669"/>
    <property type="project" value="UniProtKB-EC"/>
</dbReference>
<dbReference type="PANTHER" id="PTHR45672:SF11">
    <property type="entry name" value="PROTEIN DISULFIDE-ISOMERASE C17H9.14C"/>
    <property type="match status" value="1"/>
</dbReference>
<name>A0A179IG43_CORDF</name>
<keyword evidence="6" id="KW-1015">Disulfide bond</keyword>
<dbReference type="InterPro" id="IPR013766">
    <property type="entry name" value="Thioredoxin_domain"/>
</dbReference>
<keyword evidence="8" id="KW-0676">Redox-active center</keyword>